<dbReference type="SUPFAM" id="SSF56300">
    <property type="entry name" value="Metallo-dependent phosphatases"/>
    <property type="match status" value="1"/>
</dbReference>
<dbReference type="PANTHER" id="PTHR42850">
    <property type="entry name" value="METALLOPHOSPHOESTERASE"/>
    <property type="match status" value="1"/>
</dbReference>
<evidence type="ECO:0000259" key="1">
    <source>
        <dbReference type="Pfam" id="PF00149"/>
    </source>
</evidence>
<dbReference type="InterPro" id="IPR050126">
    <property type="entry name" value="Ap4A_hydrolase"/>
</dbReference>
<protein>
    <submittedName>
        <fullName evidence="2">Serine/threonine protein phosphatase</fullName>
    </submittedName>
</protein>
<accession>A0A5R9JD22</accession>
<dbReference type="AlphaFoldDB" id="A0A5R9JD22"/>
<evidence type="ECO:0000313" key="3">
    <source>
        <dbReference type="Proteomes" id="UP000305654"/>
    </source>
</evidence>
<organism evidence="2 3">
    <name type="scientific">Lichenicoccus roseus</name>
    <dbReference type="NCBI Taxonomy" id="2683649"/>
    <lineage>
        <taxon>Bacteria</taxon>
        <taxon>Pseudomonadati</taxon>
        <taxon>Pseudomonadota</taxon>
        <taxon>Alphaproteobacteria</taxon>
        <taxon>Acetobacterales</taxon>
        <taxon>Acetobacteraceae</taxon>
        <taxon>Lichenicoccus</taxon>
    </lineage>
</organism>
<comment type="caution">
    <text evidence="2">The sequence shown here is derived from an EMBL/GenBank/DDBJ whole genome shotgun (WGS) entry which is preliminary data.</text>
</comment>
<gene>
    <name evidence="2" type="ORF">FE263_04440</name>
</gene>
<dbReference type="GO" id="GO:0008803">
    <property type="term" value="F:bis(5'-nucleosyl)-tetraphosphatase (symmetrical) activity"/>
    <property type="evidence" value="ECO:0007669"/>
    <property type="project" value="TreeGrafter"/>
</dbReference>
<dbReference type="OrthoDB" id="9807890at2"/>
<dbReference type="Proteomes" id="UP000305654">
    <property type="component" value="Unassembled WGS sequence"/>
</dbReference>
<dbReference type="GO" id="GO:0110154">
    <property type="term" value="P:RNA decapping"/>
    <property type="evidence" value="ECO:0007669"/>
    <property type="project" value="TreeGrafter"/>
</dbReference>
<dbReference type="GO" id="GO:0005737">
    <property type="term" value="C:cytoplasm"/>
    <property type="evidence" value="ECO:0007669"/>
    <property type="project" value="TreeGrafter"/>
</dbReference>
<dbReference type="RefSeq" id="WP_138324687.1">
    <property type="nucleotide sequence ID" value="NZ_VCDI01000001.1"/>
</dbReference>
<sequence>MSWPLTFLPAPGMLSPGRRAYVIGDIHGCSERLGLLYRQIKLDLRDRPAEDVTLIHLGDYIDRGPDSAGVLTMLAAEPDFPVTRVVNLMGNHEEMALQALAFGNPRQAEDWIASGGAAALASWGIPREAPLAEWPAMLPRSHLRFMSRLSLQYRIDGYLFAHAGVRPGVALDQLSRRDLLWIREPFLSSRMEFGAVIVHGHTPTSDPVLRSNRIGLDTGAGRGGRLTCAVLEAGKIAFFAA</sequence>
<dbReference type="Pfam" id="PF00149">
    <property type="entry name" value="Metallophos"/>
    <property type="match status" value="1"/>
</dbReference>
<dbReference type="PANTHER" id="PTHR42850:SF4">
    <property type="entry name" value="ZINC-DEPENDENT ENDOPOLYPHOSPHATASE"/>
    <property type="match status" value="1"/>
</dbReference>
<dbReference type="EMBL" id="VCDI01000001">
    <property type="protein sequence ID" value="TLU74437.1"/>
    <property type="molecule type" value="Genomic_DNA"/>
</dbReference>
<reference evidence="2 3" key="1">
    <citation type="submission" date="2019-05" db="EMBL/GenBank/DDBJ databases">
        <authorList>
            <person name="Pankratov T."/>
            <person name="Grouzdev D."/>
        </authorList>
    </citation>
    <scope>NUCLEOTIDE SEQUENCE [LARGE SCALE GENOMIC DNA]</scope>
    <source>
        <strain evidence="2 3">KEBCLARHB70R</strain>
    </source>
</reference>
<dbReference type="Gene3D" id="3.60.21.10">
    <property type="match status" value="1"/>
</dbReference>
<feature type="domain" description="Calcineurin-like phosphoesterase" evidence="1">
    <location>
        <begin position="20"/>
        <end position="205"/>
    </location>
</feature>
<proteinExistence type="predicted"/>
<dbReference type="InterPro" id="IPR004843">
    <property type="entry name" value="Calcineurin-like_PHP"/>
</dbReference>
<dbReference type="GO" id="GO:0016791">
    <property type="term" value="F:phosphatase activity"/>
    <property type="evidence" value="ECO:0007669"/>
    <property type="project" value="TreeGrafter"/>
</dbReference>
<dbReference type="CDD" id="cd00144">
    <property type="entry name" value="MPP_PPP_family"/>
    <property type="match status" value="1"/>
</dbReference>
<evidence type="ECO:0000313" key="2">
    <source>
        <dbReference type="EMBL" id="TLU74437.1"/>
    </source>
</evidence>
<dbReference type="InterPro" id="IPR029052">
    <property type="entry name" value="Metallo-depent_PP-like"/>
</dbReference>
<keyword evidence="3" id="KW-1185">Reference proteome</keyword>
<name>A0A5R9JD22_9PROT</name>